<dbReference type="AlphaFoldDB" id="A0A7Z9DYH2"/>
<sequence length="92" mass="10917">MISPQLLEIEKSINNLSLVEKLWLLENIARKIREGDSEINQKESIQEITLEDKLNQMKEFLATPWEGKEDFLEIMTEVDQERHCYLGRKIEL</sequence>
<keyword evidence="2" id="KW-1185">Reference proteome</keyword>
<accession>A0A7Z9DYH2</accession>
<dbReference type="RefSeq" id="WP_083624196.1">
    <property type="nucleotide sequence ID" value="NZ_LR735026.1"/>
</dbReference>
<comment type="caution">
    <text evidence="1">The sequence shown here is derived from an EMBL/GenBank/DDBJ whole genome shotgun (WGS) entry which is preliminary data.</text>
</comment>
<organism evidence="1 2">
    <name type="scientific">Planktothrix paucivesiculata PCC 9631</name>
    <dbReference type="NCBI Taxonomy" id="671071"/>
    <lineage>
        <taxon>Bacteria</taxon>
        <taxon>Bacillati</taxon>
        <taxon>Cyanobacteriota</taxon>
        <taxon>Cyanophyceae</taxon>
        <taxon>Oscillatoriophycideae</taxon>
        <taxon>Oscillatoriales</taxon>
        <taxon>Microcoleaceae</taxon>
        <taxon>Planktothrix</taxon>
    </lineage>
</organism>
<dbReference type="Proteomes" id="UP000182190">
    <property type="component" value="Unassembled WGS sequence"/>
</dbReference>
<protein>
    <submittedName>
        <fullName evidence="1">Uncharacterized protein</fullName>
    </submittedName>
</protein>
<proteinExistence type="predicted"/>
<reference evidence="1" key="1">
    <citation type="submission" date="2019-10" db="EMBL/GenBank/DDBJ databases">
        <authorList>
            <consortium name="Genoscope - CEA"/>
            <person name="William W."/>
        </authorList>
    </citation>
    <scope>NUCLEOTIDE SEQUENCE [LARGE SCALE GENOMIC DNA]</scope>
    <source>
        <strain evidence="1">BBR_PRJEB10994</strain>
    </source>
</reference>
<evidence type="ECO:0000313" key="2">
    <source>
        <dbReference type="Proteomes" id="UP000182190"/>
    </source>
</evidence>
<dbReference type="EMBL" id="CZCS02000009">
    <property type="protein sequence ID" value="VXD13214.1"/>
    <property type="molecule type" value="Genomic_DNA"/>
</dbReference>
<gene>
    <name evidence="1" type="ORF">PL9631_1060350</name>
</gene>
<name>A0A7Z9DYH2_9CYAN</name>
<dbReference type="OrthoDB" id="565210at2"/>
<evidence type="ECO:0000313" key="1">
    <source>
        <dbReference type="EMBL" id="VXD13214.1"/>
    </source>
</evidence>